<dbReference type="Gene3D" id="1.20.5.1930">
    <property type="match status" value="1"/>
</dbReference>
<dbReference type="Pfam" id="PF02518">
    <property type="entry name" value="HATPase_c"/>
    <property type="match status" value="1"/>
</dbReference>
<evidence type="ECO:0000256" key="2">
    <source>
        <dbReference type="ARBA" id="ARBA00012438"/>
    </source>
</evidence>
<evidence type="ECO:0000256" key="7">
    <source>
        <dbReference type="ARBA" id="ARBA00022840"/>
    </source>
</evidence>
<keyword evidence="7" id="KW-0067">ATP-binding</keyword>
<comment type="catalytic activity">
    <reaction evidence="1">
        <text>ATP + protein L-histidine = ADP + protein N-phospho-L-histidine.</text>
        <dbReference type="EC" id="2.7.13.3"/>
    </reaction>
</comment>
<dbReference type="EC" id="2.7.13.3" evidence="2"/>
<evidence type="ECO:0000256" key="9">
    <source>
        <dbReference type="SAM" id="Phobius"/>
    </source>
</evidence>
<feature type="transmembrane region" description="Helical" evidence="9">
    <location>
        <begin position="79"/>
        <end position="97"/>
    </location>
</feature>
<accession>A0ABN0VNE3</accession>
<keyword evidence="3" id="KW-0597">Phosphoprotein</keyword>
<dbReference type="PANTHER" id="PTHR24421">
    <property type="entry name" value="NITRATE/NITRITE SENSOR PROTEIN NARX-RELATED"/>
    <property type="match status" value="1"/>
</dbReference>
<sequence>MRSLPRRPGWLQWAGMASRTLPTLTNTHVRVAVQVALLVWFVHGLLTPPPGAAALACALAGLGATLLGVTLLDGRPRTGAGVLGAALAAACATGLLAPTTPWVVLVFAVCGFAAARLGALAAGLLLGAGAAAVAAVTLLRDRDPVELWNVVGLCGLFAYVRAGRSRRAAAESERQRALLAERAHVAREVHDILAHSLSAQLIHLESARLTLAAGRYEEAGVLVERARTLAKGGLEETRRAVAVLRGDVPAPAEALDALAEEYRRTTGAACALTVDAGPRPLPPDAALAVIRTAQEALTNARKHAAGADVEITLSWPGDRYALCVTDSGGTGPAPHAATGGGYGLVGMAERAELIGARLDAGPHGTGFRVLLEGPLAP</sequence>
<name>A0ABN0VNE3_9ACTN</name>
<dbReference type="Pfam" id="PF07730">
    <property type="entry name" value="HisKA_3"/>
    <property type="match status" value="1"/>
</dbReference>
<evidence type="ECO:0000256" key="1">
    <source>
        <dbReference type="ARBA" id="ARBA00000085"/>
    </source>
</evidence>
<keyword evidence="8" id="KW-0902">Two-component regulatory system</keyword>
<organism evidence="12 13">
    <name type="scientific">Streptomyces polychromogenes</name>
    <dbReference type="NCBI Taxonomy" id="67342"/>
    <lineage>
        <taxon>Bacteria</taxon>
        <taxon>Bacillati</taxon>
        <taxon>Actinomycetota</taxon>
        <taxon>Actinomycetes</taxon>
        <taxon>Kitasatosporales</taxon>
        <taxon>Streptomycetaceae</taxon>
        <taxon>Streptomyces</taxon>
    </lineage>
</organism>
<keyword evidence="9" id="KW-0472">Membrane</keyword>
<dbReference type="EMBL" id="BAAABV010000024">
    <property type="protein sequence ID" value="GAA0312863.1"/>
    <property type="molecule type" value="Genomic_DNA"/>
</dbReference>
<evidence type="ECO:0000256" key="8">
    <source>
        <dbReference type="ARBA" id="ARBA00023012"/>
    </source>
</evidence>
<dbReference type="Proteomes" id="UP001501867">
    <property type="component" value="Unassembled WGS sequence"/>
</dbReference>
<dbReference type="InterPro" id="IPR003594">
    <property type="entry name" value="HATPase_dom"/>
</dbReference>
<evidence type="ECO:0000256" key="6">
    <source>
        <dbReference type="ARBA" id="ARBA00022777"/>
    </source>
</evidence>
<dbReference type="InterPro" id="IPR050482">
    <property type="entry name" value="Sensor_HK_TwoCompSys"/>
</dbReference>
<evidence type="ECO:0000259" key="10">
    <source>
        <dbReference type="Pfam" id="PF02518"/>
    </source>
</evidence>
<evidence type="ECO:0000256" key="3">
    <source>
        <dbReference type="ARBA" id="ARBA00022553"/>
    </source>
</evidence>
<keyword evidence="13" id="KW-1185">Reference proteome</keyword>
<gene>
    <name evidence="12" type="ORF">GCM10010302_59720</name>
</gene>
<proteinExistence type="predicted"/>
<dbReference type="InterPro" id="IPR011712">
    <property type="entry name" value="Sig_transdc_His_kin_sub3_dim/P"/>
</dbReference>
<dbReference type="InterPro" id="IPR036890">
    <property type="entry name" value="HATPase_C_sf"/>
</dbReference>
<evidence type="ECO:0000259" key="11">
    <source>
        <dbReference type="Pfam" id="PF07730"/>
    </source>
</evidence>
<dbReference type="PANTHER" id="PTHR24421:SF10">
    <property type="entry name" value="NITRATE_NITRITE SENSOR PROTEIN NARQ"/>
    <property type="match status" value="1"/>
</dbReference>
<feature type="transmembrane region" description="Helical" evidence="9">
    <location>
        <begin position="29"/>
        <end position="46"/>
    </location>
</feature>
<dbReference type="Gene3D" id="3.30.565.10">
    <property type="entry name" value="Histidine kinase-like ATPase, C-terminal domain"/>
    <property type="match status" value="1"/>
</dbReference>
<feature type="transmembrane region" description="Helical" evidence="9">
    <location>
        <begin position="103"/>
        <end position="136"/>
    </location>
</feature>
<feature type="transmembrane region" description="Helical" evidence="9">
    <location>
        <begin position="52"/>
        <end position="72"/>
    </location>
</feature>
<evidence type="ECO:0000313" key="13">
    <source>
        <dbReference type="Proteomes" id="UP001501867"/>
    </source>
</evidence>
<protein>
    <recommendedName>
        <fullName evidence="2">histidine kinase</fullName>
        <ecNumber evidence="2">2.7.13.3</ecNumber>
    </recommendedName>
</protein>
<keyword evidence="5" id="KW-0547">Nucleotide-binding</keyword>
<evidence type="ECO:0000256" key="4">
    <source>
        <dbReference type="ARBA" id="ARBA00022679"/>
    </source>
</evidence>
<keyword evidence="4" id="KW-0808">Transferase</keyword>
<feature type="domain" description="Histidine kinase/HSP90-like ATPase" evidence="10">
    <location>
        <begin position="288"/>
        <end position="371"/>
    </location>
</feature>
<dbReference type="CDD" id="cd16917">
    <property type="entry name" value="HATPase_UhpB-NarQ-NarX-like"/>
    <property type="match status" value="1"/>
</dbReference>
<reference evidence="12 13" key="1">
    <citation type="journal article" date="2019" name="Int. J. Syst. Evol. Microbiol.">
        <title>The Global Catalogue of Microorganisms (GCM) 10K type strain sequencing project: providing services to taxonomists for standard genome sequencing and annotation.</title>
        <authorList>
            <consortium name="The Broad Institute Genomics Platform"/>
            <consortium name="The Broad Institute Genome Sequencing Center for Infectious Disease"/>
            <person name="Wu L."/>
            <person name="Ma J."/>
        </authorList>
    </citation>
    <scope>NUCLEOTIDE SEQUENCE [LARGE SCALE GENOMIC DNA]</scope>
    <source>
        <strain evidence="12 13">JCM 4505</strain>
    </source>
</reference>
<evidence type="ECO:0000313" key="12">
    <source>
        <dbReference type="EMBL" id="GAA0312863.1"/>
    </source>
</evidence>
<keyword evidence="9" id="KW-0812">Transmembrane</keyword>
<evidence type="ECO:0000256" key="5">
    <source>
        <dbReference type="ARBA" id="ARBA00022741"/>
    </source>
</evidence>
<feature type="domain" description="Signal transduction histidine kinase subgroup 3 dimerisation and phosphoacceptor" evidence="11">
    <location>
        <begin position="181"/>
        <end position="246"/>
    </location>
</feature>
<dbReference type="SUPFAM" id="SSF55874">
    <property type="entry name" value="ATPase domain of HSP90 chaperone/DNA topoisomerase II/histidine kinase"/>
    <property type="match status" value="1"/>
</dbReference>
<comment type="caution">
    <text evidence="12">The sequence shown here is derived from an EMBL/GenBank/DDBJ whole genome shotgun (WGS) entry which is preliminary data.</text>
</comment>
<keyword evidence="6" id="KW-0418">Kinase</keyword>
<keyword evidence="9" id="KW-1133">Transmembrane helix</keyword>